<dbReference type="PANTHER" id="PTHR32347">
    <property type="entry name" value="EFFLUX SYSTEM COMPONENT YKNX-RELATED"/>
    <property type="match status" value="1"/>
</dbReference>
<comment type="subcellular location">
    <subcellularLocation>
        <location evidence="1">Cell envelope</location>
    </subcellularLocation>
</comment>
<dbReference type="NCBIfam" id="TIGR01730">
    <property type="entry name" value="RND_mfp"/>
    <property type="match status" value="1"/>
</dbReference>
<dbReference type="EMBL" id="CP157199">
    <property type="protein sequence ID" value="XBG61555.1"/>
    <property type="molecule type" value="Genomic_DNA"/>
</dbReference>
<dbReference type="Gene3D" id="1.10.287.470">
    <property type="entry name" value="Helix hairpin bin"/>
    <property type="match status" value="1"/>
</dbReference>
<dbReference type="GO" id="GO:0016020">
    <property type="term" value="C:membrane"/>
    <property type="evidence" value="ECO:0007669"/>
    <property type="project" value="InterPro"/>
</dbReference>
<proteinExistence type="inferred from homology"/>
<dbReference type="AlphaFoldDB" id="A0AAU7BTB6"/>
<dbReference type="RefSeq" id="WP_347924176.1">
    <property type="nucleotide sequence ID" value="NZ_CP157199.1"/>
</dbReference>
<dbReference type="PANTHER" id="PTHR32347:SF23">
    <property type="entry name" value="BLL5650 PROTEIN"/>
    <property type="match status" value="1"/>
</dbReference>
<dbReference type="GO" id="GO:0030313">
    <property type="term" value="C:cell envelope"/>
    <property type="evidence" value="ECO:0007669"/>
    <property type="project" value="UniProtKB-SubCell"/>
</dbReference>
<comment type="similarity">
    <text evidence="2">Belongs to the membrane fusion protein (MFP) (TC 8.A.1) family.</text>
</comment>
<evidence type="ECO:0000313" key="5">
    <source>
        <dbReference type="EMBL" id="XBG61555.1"/>
    </source>
</evidence>
<dbReference type="Gene3D" id="2.40.30.170">
    <property type="match status" value="1"/>
</dbReference>
<evidence type="ECO:0000256" key="1">
    <source>
        <dbReference type="ARBA" id="ARBA00004196"/>
    </source>
</evidence>
<evidence type="ECO:0000256" key="4">
    <source>
        <dbReference type="SAM" id="Phobius"/>
    </source>
</evidence>
<sequence length="416" mass="46725">MDVPIKKKKFSKSRLTLIIGGLAIIALIVFVISSTSGGSKLNVEKERISINTVTNNVFQENIPVNGIVLPISTIYLDALEGGRVEEKYVEDGAILKKGEPILRLSNTDLELTLINQETSVYNLLTQMQISQNAARQNTINRRNQFTDVENSLIEAKRLYDLNKRLYEKDAIGRQDYESSKNNYDYQKQRMQLAKQVLSQDSIASKQEFSQAQSSYARTQNALELMRKKVGDLVVKAPVDGQLTSLDAEIGQSKTKGERLGQVDVLSGFKVRVDIDEHYISRIYNGQKGTFTFNNKQYVLVIKKVFTQVTNGRFQVDMHFEGDVPEGIRRGQNLQIRVALSAEKEALLVSKGGFFQKTGGNWIFKVSDDGNSAYKVNIKLGSQNTEYYEVLDGLNPGDKVITSSYDSYGDTEELILK</sequence>
<keyword evidence="4" id="KW-0812">Transmembrane</keyword>
<evidence type="ECO:0000256" key="2">
    <source>
        <dbReference type="ARBA" id="ARBA00009477"/>
    </source>
</evidence>
<keyword evidence="4" id="KW-0472">Membrane</keyword>
<evidence type="ECO:0000256" key="3">
    <source>
        <dbReference type="ARBA" id="ARBA00023054"/>
    </source>
</evidence>
<protein>
    <submittedName>
        <fullName evidence="5">Efflux RND transporter periplasmic adaptor subunit</fullName>
    </submittedName>
</protein>
<dbReference type="InterPro" id="IPR050465">
    <property type="entry name" value="UPF0194_transport"/>
</dbReference>
<accession>A0AAU7BTB6</accession>
<dbReference type="SUPFAM" id="SSF111369">
    <property type="entry name" value="HlyD-like secretion proteins"/>
    <property type="match status" value="1"/>
</dbReference>
<keyword evidence="3" id="KW-0175">Coiled coil</keyword>
<keyword evidence="4" id="KW-1133">Transmembrane helix</keyword>
<feature type="transmembrane region" description="Helical" evidence="4">
    <location>
        <begin position="15"/>
        <end position="33"/>
    </location>
</feature>
<gene>
    <name evidence="5" type="ORF">ABGB03_01295</name>
</gene>
<dbReference type="Gene3D" id="2.40.50.100">
    <property type="match status" value="1"/>
</dbReference>
<organism evidence="5">
    <name type="scientific">Pontimicrobium sp. SW4</name>
    <dbReference type="NCBI Taxonomy" id="3153519"/>
    <lineage>
        <taxon>Bacteria</taxon>
        <taxon>Pseudomonadati</taxon>
        <taxon>Bacteroidota</taxon>
        <taxon>Flavobacteriia</taxon>
        <taxon>Flavobacteriales</taxon>
        <taxon>Flavobacteriaceae</taxon>
        <taxon>Pontimicrobium</taxon>
    </lineage>
</organism>
<dbReference type="InterPro" id="IPR006143">
    <property type="entry name" value="RND_pump_MFP"/>
</dbReference>
<dbReference type="GO" id="GO:0022857">
    <property type="term" value="F:transmembrane transporter activity"/>
    <property type="evidence" value="ECO:0007669"/>
    <property type="project" value="InterPro"/>
</dbReference>
<name>A0AAU7BTB6_9FLAO</name>
<reference evidence="5" key="1">
    <citation type="submission" date="2024-05" db="EMBL/GenBank/DDBJ databases">
        <title>Pontimicrobium maritimus sp. nov., isolated form sea water.</title>
        <authorList>
            <person name="Muhammad N."/>
            <person name="Vuong T.Q."/>
            <person name="Han H.L."/>
            <person name="Kim S.-G."/>
        </authorList>
    </citation>
    <scope>NUCLEOTIDE SEQUENCE</scope>
    <source>
        <strain evidence="5">SW4</strain>
    </source>
</reference>
<dbReference type="Gene3D" id="2.40.420.20">
    <property type="match status" value="1"/>
</dbReference>